<evidence type="ECO:0000313" key="2">
    <source>
        <dbReference type="EMBL" id="KAF7341953.1"/>
    </source>
</evidence>
<feature type="region of interest" description="Disordered" evidence="1">
    <location>
        <begin position="265"/>
        <end position="308"/>
    </location>
</feature>
<evidence type="ECO:0000313" key="3">
    <source>
        <dbReference type="Proteomes" id="UP000623467"/>
    </source>
</evidence>
<evidence type="ECO:0000256" key="1">
    <source>
        <dbReference type="SAM" id="MobiDB-lite"/>
    </source>
</evidence>
<sequence length="308" mass="33127">MAGRHTESTISAVRDENKHFCASLHRAFVPAPELASNPTPRDTLGLPAVIISKPPLPALHSRGGDDATGAGLGTVRIRAVGGTAGLSIRRVLDQLQRGGGRADRRLGTLLLPSRPAPVVPAGQGRLFHGYPFISVNKPRCRSLTPVLKLVSMRRWPHRAVSVPPIAVVRTRSLGFRSDQYSRWISQTLIQSAAAPSASASTLVGIPFGSFLPPPTLPPPLQVASPCLRWRARSQDDVDTVHGQYRIQVKLDVSPPQDERMGIGRDCTSDDEAPLRPLVPGTSPKMGGLLSPPPIFSSSVDPRPLTWPR</sequence>
<accession>A0A8H7CNP2</accession>
<dbReference type="EMBL" id="JACAZH010000026">
    <property type="protein sequence ID" value="KAF7341953.1"/>
    <property type="molecule type" value="Genomic_DNA"/>
</dbReference>
<dbReference type="Proteomes" id="UP000623467">
    <property type="component" value="Unassembled WGS sequence"/>
</dbReference>
<name>A0A8H7CNP2_9AGAR</name>
<reference evidence="2" key="1">
    <citation type="submission" date="2020-05" db="EMBL/GenBank/DDBJ databases">
        <title>Mycena genomes resolve the evolution of fungal bioluminescence.</title>
        <authorList>
            <person name="Tsai I.J."/>
        </authorList>
    </citation>
    <scope>NUCLEOTIDE SEQUENCE</scope>
    <source>
        <strain evidence="2">160909Yilan</strain>
    </source>
</reference>
<proteinExistence type="predicted"/>
<protein>
    <submittedName>
        <fullName evidence="2">Uncharacterized protein</fullName>
    </submittedName>
</protein>
<comment type="caution">
    <text evidence="2">The sequence shown here is derived from an EMBL/GenBank/DDBJ whole genome shotgun (WGS) entry which is preliminary data.</text>
</comment>
<organism evidence="2 3">
    <name type="scientific">Mycena sanguinolenta</name>
    <dbReference type="NCBI Taxonomy" id="230812"/>
    <lineage>
        <taxon>Eukaryota</taxon>
        <taxon>Fungi</taxon>
        <taxon>Dikarya</taxon>
        <taxon>Basidiomycota</taxon>
        <taxon>Agaricomycotina</taxon>
        <taxon>Agaricomycetes</taxon>
        <taxon>Agaricomycetidae</taxon>
        <taxon>Agaricales</taxon>
        <taxon>Marasmiineae</taxon>
        <taxon>Mycenaceae</taxon>
        <taxon>Mycena</taxon>
    </lineage>
</organism>
<keyword evidence="3" id="KW-1185">Reference proteome</keyword>
<gene>
    <name evidence="2" type="ORF">MSAN_02051400</name>
</gene>
<dbReference type="AlphaFoldDB" id="A0A8H7CNP2"/>